<gene>
    <name evidence="1" type="ORF">J2T60_001631</name>
</gene>
<comment type="caution">
    <text evidence="1">The sequence shown here is derived from an EMBL/GenBank/DDBJ whole genome shotgun (WGS) entry which is preliminary data.</text>
</comment>
<sequence>MEVNAQAFSDTQAFHDAIDKAIDPAGGVRVSGLIDGQALPCSKVQALDVVHCPELTYLDLSRCPAGLHLLIIDCPKLQLVVLPDGGSGAVVHLDAGDGPGEMLFTGLLDGFDACWRGQTVALERPREALPLEGLRIEPAVPAEIEPDLSLLSEVEAAVVPCWSERLGAALPDNRLRQLVIADGRGLASELALCNRVDMESLQIEDAGSLTRLVANAPVSRLTLTGARQLAEVNARGRHLAIRGDGDLDKAGEALTIEGNWQQLLLEAMAVTSLSCRDADALEVAALPHLQNLDVHPLTQVSLGRDVGHFADLTGQTALRASALSECLDKALKGHAGAARLIQHWADSDGDWNRLKVLQLLAARLEAGGCSADMAWNLRCLLMVDNDLDPGEEDTELAGLDDRARVLKQAGNRWVWSFPSDQYREGWLADLSIYLHCRHLPAARRFEQLLANTLVPRHLATLAEWLMQHDEDPAGLRVILERSLVRLIRGHRQHGWSESSWSPSWNIPGVGRDSRWRGLPWQFRDSVSEDYRLLVQAAIRLGNGRMAEALARLGGWLPDHALALRMLRALASHGQDKARARLLRLAKTTPTLKDHERAEWIQAALRPPQSRLFSTEEQWQQALPV</sequence>
<organism evidence="1 2">
    <name type="scientific">Natronospira proteinivora</name>
    <dbReference type="NCBI Taxonomy" id="1807133"/>
    <lineage>
        <taxon>Bacteria</taxon>
        <taxon>Pseudomonadati</taxon>
        <taxon>Pseudomonadota</taxon>
        <taxon>Gammaproteobacteria</taxon>
        <taxon>Natronospirales</taxon>
        <taxon>Natronospiraceae</taxon>
        <taxon>Natronospira</taxon>
    </lineage>
</organism>
<dbReference type="RefSeq" id="WP_253448138.1">
    <property type="nucleotide sequence ID" value="NZ_JALJYF010000002.1"/>
</dbReference>
<evidence type="ECO:0000313" key="1">
    <source>
        <dbReference type="EMBL" id="MCP1727631.1"/>
    </source>
</evidence>
<reference evidence="1 2" key="1">
    <citation type="submission" date="2022-03" db="EMBL/GenBank/DDBJ databases">
        <title>Genomic Encyclopedia of Type Strains, Phase III (KMG-III): the genomes of soil and plant-associated and newly described type strains.</title>
        <authorList>
            <person name="Whitman W."/>
        </authorList>
    </citation>
    <scope>NUCLEOTIDE SEQUENCE [LARGE SCALE GENOMIC DNA]</scope>
    <source>
        <strain evidence="1 2">BSker1</strain>
    </source>
</reference>
<proteinExistence type="predicted"/>
<accession>A0ABT1G8I2</accession>
<dbReference type="EMBL" id="JALJYF010000002">
    <property type="protein sequence ID" value="MCP1727631.1"/>
    <property type="molecule type" value="Genomic_DNA"/>
</dbReference>
<name>A0ABT1G8I2_9GAMM</name>
<protein>
    <submittedName>
        <fullName evidence="1">Uncharacterized protein</fullName>
    </submittedName>
</protein>
<keyword evidence="2" id="KW-1185">Reference proteome</keyword>
<evidence type="ECO:0000313" key="2">
    <source>
        <dbReference type="Proteomes" id="UP001523550"/>
    </source>
</evidence>
<dbReference type="Proteomes" id="UP001523550">
    <property type="component" value="Unassembled WGS sequence"/>
</dbReference>